<gene>
    <name evidence="2" type="ORF">SVIM_LOCUS450259</name>
</gene>
<dbReference type="AlphaFoldDB" id="A0A6N2N3U6"/>
<accession>A0A6N2N3U6</accession>
<feature type="compositionally biased region" description="Basic and acidic residues" evidence="1">
    <location>
        <begin position="31"/>
        <end position="50"/>
    </location>
</feature>
<feature type="region of interest" description="Disordered" evidence="1">
    <location>
        <begin position="1"/>
        <end position="50"/>
    </location>
</feature>
<reference evidence="2" key="1">
    <citation type="submission" date="2019-03" db="EMBL/GenBank/DDBJ databases">
        <authorList>
            <person name="Mank J."/>
            <person name="Almeida P."/>
        </authorList>
    </citation>
    <scope>NUCLEOTIDE SEQUENCE</scope>
    <source>
        <strain evidence="2">78183</strain>
    </source>
</reference>
<evidence type="ECO:0000313" key="2">
    <source>
        <dbReference type="EMBL" id="VFU60668.1"/>
    </source>
</evidence>
<proteinExistence type="predicted"/>
<evidence type="ECO:0000256" key="1">
    <source>
        <dbReference type="SAM" id="MobiDB-lite"/>
    </source>
</evidence>
<feature type="compositionally biased region" description="Basic and acidic residues" evidence="1">
    <location>
        <begin position="1"/>
        <end position="20"/>
    </location>
</feature>
<name>A0A6N2N3U6_SALVM</name>
<protein>
    <submittedName>
        <fullName evidence="2">Uncharacterized protein</fullName>
    </submittedName>
</protein>
<organism evidence="2">
    <name type="scientific">Salix viminalis</name>
    <name type="common">Common osier</name>
    <name type="synonym">Basket willow</name>
    <dbReference type="NCBI Taxonomy" id="40686"/>
    <lineage>
        <taxon>Eukaryota</taxon>
        <taxon>Viridiplantae</taxon>
        <taxon>Streptophyta</taxon>
        <taxon>Embryophyta</taxon>
        <taxon>Tracheophyta</taxon>
        <taxon>Spermatophyta</taxon>
        <taxon>Magnoliopsida</taxon>
        <taxon>eudicotyledons</taxon>
        <taxon>Gunneridae</taxon>
        <taxon>Pentapetalae</taxon>
        <taxon>rosids</taxon>
        <taxon>fabids</taxon>
        <taxon>Malpighiales</taxon>
        <taxon>Salicaceae</taxon>
        <taxon>Saliceae</taxon>
        <taxon>Salix</taxon>
    </lineage>
</organism>
<dbReference type="EMBL" id="CAADRP010002074">
    <property type="protein sequence ID" value="VFU60668.1"/>
    <property type="molecule type" value="Genomic_DNA"/>
</dbReference>
<sequence length="116" mass="13376">MGFRDRERRETTQRDRGGDGKRRRGTTWVSGERDGSVKRNDGEEGEGKGLRESVLKGKGRESVFPNISSGKHFPQIKFIFCVDRKGGEKLRKVNSWNSLSLKQTRPKYIFYNHTSK</sequence>